<dbReference type="GO" id="GO:0006351">
    <property type="term" value="P:DNA-templated transcription"/>
    <property type="evidence" value="ECO:0007669"/>
    <property type="project" value="InterPro"/>
</dbReference>
<keyword evidence="6" id="KW-0804">Transcription</keyword>
<keyword evidence="3" id="KW-0862">Zinc</keyword>
<keyword evidence="7" id="KW-0539">Nucleus</keyword>
<evidence type="ECO:0000256" key="1">
    <source>
        <dbReference type="ARBA" id="ARBA00004123"/>
    </source>
</evidence>
<feature type="compositionally biased region" description="Low complexity" evidence="9">
    <location>
        <begin position="12"/>
        <end position="23"/>
    </location>
</feature>
<feature type="region of interest" description="Disordered" evidence="9">
    <location>
        <begin position="749"/>
        <end position="772"/>
    </location>
</feature>
<feature type="region of interest" description="Disordered" evidence="9">
    <location>
        <begin position="247"/>
        <end position="280"/>
    </location>
</feature>
<feature type="coiled-coil region" evidence="8">
    <location>
        <begin position="144"/>
        <end position="171"/>
    </location>
</feature>
<reference evidence="11 12" key="1">
    <citation type="submission" date="2017-10" db="EMBL/GenBank/DDBJ databases">
        <title>Comparative genomics in systemic dimorphic fungi from Ajellomycetaceae.</title>
        <authorList>
            <person name="Munoz J.F."/>
            <person name="Mcewen J.G."/>
            <person name="Clay O.K."/>
            <person name="Cuomo C.A."/>
        </authorList>
    </citation>
    <scope>NUCLEOTIDE SEQUENCE [LARGE SCALE GENOMIC DNA]</scope>
    <source>
        <strain evidence="11 12">UAMH4076</strain>
    </source>
</reference>
<evidence type="ECO:0000256" key="5">
    <source>
        <dbReference type="ARBA" id="ARBA00023125"/>
    </source>
</evidence>
<evidence type="ECO:0000256" key="8">
    <source>
        <dbReference type="SAM" id="Coils"/>
    </source>
</evidence>
<dbReference type="GO" id="GO:0005634">
    <property type="term" value="C:nucleus"/>
    <property type="evidence" value="ECO:0007669"/>
    <property type="project" value="UniProtKB-SubCell"/>
</dbReference>
<dbReference type="SMART" id="SM00066">
    <property type="entry name" value="GAL4"/>
    <property type="match status" value="1"/>
</dbReference>
<evidence type="ECO:0000313" key="11">
    <source>
        <dbReference type="EMBL" id="PGH32247.1"/>
    </source>
</evidence>
<feature type="compositionally biased region" description="Low complexity" evidence="9">
    <location>
        <begin position="806"/>
        <end position="819"/>
    </location>
</feature>
<feature type="region of interest" description="Disordered" evidence="9">
    <location>
        <begin position="786"/>
        <end position="819"/>
    </location>
</feature>
<sequence>MDADPRLPLRHSAPSQASSTPTSDLSIPQTHNYYHYDDSPNPQSPQSATLGSGPHDDDDDHGHDHGIGSGSGTGTGTYAEANAMPGINNPNDPLADLKRPRACEACRQLKVRCDPHPENPDGPCKRCGKANRHCVVTAPTRKRQKKADSRVAELERKIDALTASLQATRARNGNTVGGGGLGSPGLRSGSAAGDLPAARWMGIQHDSEGRRATTGGSTAGLIGNKRYASGEFKPRFGSAGILVPLAARPNSPRTESSSTLYDGSNNGGDGSAPDSWPPLLPTVDRAPKARYDYEYTDVIDRGVVDTETALMCFNRYVNDMAPLLPFIVFPLGTSMAEVRRTKPILLLAILSISIGILKPDIQVPLLNEVFRLFADQIIVKGSKSLELVQAIIVSMIWYTPPDHYEEMKFFQLIHIAATMAMDLGMNRRTKSKAKSKSMGMWREIIGKKAIMLDPDAPETRRAWLGCYFMCVNVAMSLRRPLLTRWHPYMDESLEILETSPDALPSDRVLVQWVKLVHIGEEVLFQFSMDDPATNVDITDPKSQYALKGFERRLAEWRKEVPPECYSPIMHHYEHVLNIYMHEIGMHADHNIDDFKPPFINSLNSENPIDLGTPAHVDALTVCLTSIHEAFDTFISLDYVTLQSLPTIHFVRTAYTSVALIKLYTAASFPATRLGQVFNPADFKIEYFLNKLILQLKDPGDRVSGRVPSRFALILGILKTWFMKRKEGQPMTSSSLLNFFQPKDIRTYIAPEPRGSGSKSAGQKQTADNPESTPLHLLSHAAVRYPEAQQPHHNQPNVSPRNVCPDTQTTSHPIHPPTTTTVNAATNTVPANEHWTSYGPSAGMGVFPPVPNPPLSSQYLPQNQNHNQNPTQGFVRTDPGGLGHPQHPEMDPQQAFISNQDMQFVFQEDELAVIGNMWDDMFFPFPLDESSEPL</sequence>
<dbReference type="CDD" id="cd12148">
    <property type="entry name" value="fungal_TF_MHR"/>
    <property type="match status" value="1"/>
</dbReference>
<evidence type="ECO:0000259" key="10">
    <source>
        <dbReference type="PROSITE" id="PS50048"/>
    </source>
</evidence>
<dbReference type="Gene3D" id="4.10.240.10">
    <property type="entry name" value="Zn(2)-C6 fungal-type DNA-binding domain"/>
    <property type="match status" value="1"/>
</dbReference>
<evidence type="ECO:0000256" key="7">
    <source>
        <dbReference type="ARBA" id="ARBA00023242"/>
    </source>
</evidence>
<feature type="compositionally biased region" description="Polar residues" evidence="9">
    <location>
        <begin position="40"/>
        <end position="50"/>
    </location>
</feature>
<comment type="caution">
    <text evidence="11">The sequence shown here is derived from an EMBL/GenBank/DDBJ whole genome shotgun (WGS) entry which is preliminary data.</text>
</comment>
<proteinExistence type="predicted"/>
<dbReference type="GO" id="GO:0001216">
    <property type="term" value="F:DNA-binding transcription activator activity"/>
    <property type="evidence" value="ECO:0007669"/>
    <property type="project" value="UniProtKB-ARBA"/>
</dbReference>
<gene>
    <name evidence="11" type="ORF">GX50_04978</name>
</gene>
<dbReference type="AlphaFoldDB" id="A0A2B7ZHF9"/>
<evidence type="ECO:0000313" key="12">
    <source>
        <dbReference type="Proteomes" id="UP000226031"/>
    </source>
</evidence>
<dbReference type="EMBL" id="PDND01000099">
    <property type="protein sequence ID" value="PGH32247.1"/>
    <property type="molecule type" value="Genomic_DNA"/>
</dbReference>
<dbReference type="PANTHER" id="PTHR31845">
    <property type="entry name" value="FINGER DOMAIN PROTEIN, PUTATIVE-RELATED"/>
    <property type="match status" value="1"/>
</dbReference>
<dbReference type="InterPro" id="IPR036864">
    <property type="entry name" value="Zn2-C6_fun-type_DNA-bd_sf"/>
</dbReference>
<feature type="region of interest" description="Disordered" evidence="9">
    <location>
        <begin position="1"/>
        <end position="81"/>
    </location>
</feature>
<keyword evidence="12" id="KW-1185">Reference proteome</keyword>
<feature type="region of interest" description="Disordered" evidence="9">
    <location>
        <begin position="171"/>
        <end position="191"/>
    </location>
</feature>
<dbReference type="SUPFAM" id="SSF57701">
    <property type="entry name" value="Zn2/Cys6 DNA-binding domain"/>
    <property type="match status" value="1"/>
</dbReference>
<dbReference type="InterPro" id="IPR051089">
    <property type="entry name" value="prtT"/>
</dbReference>
<keyword evidence="2" id="KW-0479">Metal-binding</keyword>
<evidence type="ECO:0000256" key="4">
    <source>
        <dbReference type="ARBA" id="ARBA00023015"/>
    </source>
</evidence>
<dbReference type="Pfam" id="PF04082">
    <property type="entry name" value="Fungal_trans"/>
    <property type="match status" value="1"/>
</dbReference>
<dbReference type="GO" id="GO:0008270">
    <property type="term" value="F:zinc ion binding"/>
    <property type="evidence" value="ECO:0007669"/>
    <property type="project" value="InterPro"/>
</dbReference>
<keyword evidence="8" id="KW-0175">Coiled coil</keyword>
<dbReference type="STRING" id="73230.A0A2B7ZHF9"/>
<dbReference type="InterPro" id="IPR007219">
    <property type="entry name" value="XnlR_reg_dom"/>
</dbReference>
<feature type="domain" description="Zn(2)-C6 fungal-type" evidence="10">
    <location>
        <begin position="102"/>
        <end position="136"/>
    </location>
</feature>
<evidence type="ECO:0000256" key="3">
    <source>
        <dbReference type="ARBA" id="ARBA00022833"/>
    </source>
</evidence>
<dbReference type="PROSITE" id="PS50048">
    <property type="entry name" value="ZN2_CY6_FUNGAL_2"/>
    <property type="match status" value="1"/>
</dbReference>
<dbReference type="PROSITE" id="PS00463">
    <property type="entry name" value="ZN2_CY6_FUNGAL_1"/>
    <property type="match status" value="1"/>
</dbReference>
<dbReference type="Proteomes" id="UP000226031">
    <property type="component" value="Unassembled WGS sequence"/>
</dbReference>
<dbReference type="FunFam" id="4.10.240.10:FF:000003">
    <property type="entry name" value="C6 transcription factor (Leu3)"/>
    <property type="match status" value="1"/>
</dbReference>
<keyword evidence="4" id="KW-0805">Transcription regulation</keyword>
<dbReference type="VEuPathDB" id="FungiDB:EMCG_04115"/>
<dbReference type="CDD" id="cd00067">
    <property type="entry name" value="GAL4"/>
    <property type="match status" value="1"/>
</dbReference>
<evidence type="ECO:0000256" key="6">
    <source>
        <dbReference type="ARBA" id="ARBA00023163"/>
    </source>
</evidence>
<feature type="compositionally biased region" description="Polar residues" evidence="9">
    <location>
        <begin position="756"/>
        <end position="771"/>
    </location>
</feature>
<dbReference type="GO" id="GO:0000981">
    <property type="term" value="F:DNA-binding transcription factor activity, RNA polymerase II-specific"/>
    <property type="evidence" value="ECO:0007669"/>
    <property type="project" value="InterPro"/>
</dbReference>
<feature type="compositionally biased region" description="Polar residues" evidence="9">
    <location>
        <begin position="790"/>
        <end position="799"/>
    </location>
</feature>
<dbReference type="PANTHER" id="PTHR31845:SF39">
    <property type="entry name" value="TRANSCRIPTION FACTOR PBCR-RELATED"/>
    <property type="match status" value="1"/>
</dbReference>
<protein>
    <recommendedName>
        <fullName evidence="10">Zn(2)-C6 fungal-type domain-containing protein</fullName>
    </recommendedName>
</protein>
<evidence type="ECO:0000256" key="9">
    <source>
        <dbReference type="SAM" id="MobiDB-lite"/>
    </source>
</evidence>
<name>A0A2B7ZHF9_9EURO</name>
<dbReference type="GO" id="GO:0000976">
    <property type="term" value="F:transcription cis-regulatory region binding"/>
    <property type="evidence" value="ECO:0007669"/>
    <property type="project" value="TreeGrafter"/>
</dbReference>
<dbReference type="Pfam" id="PF00172">
    <property type="entry name" value="Zn_clus"/>
    <property type="match status" value="1"/>
</dbReference>
<evidence type="ECO:0000256" key="2">
    <source>
        <dbReference type="ARBA" id="ARBA00022723"/>
    </source>
</evidence>
<accession>A0A2B7ZHF9</accession>
<keyword evidence="5" id="KW-0238">DNA-binding</keyword>
<feature type="compositionally biased region" description="Polar residues" evidence="9">
    <location>
        <begin position="251"/>
        <end position="264"/>
    </location>
</feature>
<organism evidence="11 12">
    <name type="scientific">[Emmonsia] crescens</name>
    <dbReference type="NCBI Taxonomy" id="73230"/>
    <lineage>
        <taxon>Eukaryota</taxon>
        <taxon>Fungi</taxon>
        <taxon>Dikarya</taxon>
        <taxon>Ascomycota</taxon>
        <taxon>Pezizomycotina</taxon>
        <taxon>Eurotiomycetes</taxon>
        <taxon>Eurotiomycetidae</taxon>
        <taxon>Onygenales</taxon>
        <taxon>Ajellomycetaceae</taxon>
        <taxon>Emergomyces</taxon>
    </lineage>
</organism>
<dbReference type="InterPro" id="IPR001138">
    <property type="entry name" value="Zn2Cys6_DnaBD"/>
</dbReference>
<comment type="subcellular location">
    <subcellularLocation>
        <location evidence="1">Nucleus</location>
    </subcellularLocation>
</comment>